<dbReference type="InterPro" id="IPR036162">
    <property type="entry name" value="Resolvase-like_N_sf"/>
</dbReference>
<gene>
    <name evidence="7" type="ORF">H5982_02395</name>
</gene>
<dbReference type="PANTHER" id="PTHR30461">
    <property type="entry name" value="DNA-INVERTASE FROM LAMBDOID PROPHAGE"/>
    <property type="match status" value="1"/>
</dbReference>
<name>A0ABS2FMF0_9FIRM</name>
<keyword evidence="1" id="KW-0229">DNA integration</keyword>
<accession>A0ABS2FMF0</accession>
<dbReference type="Proteomes" id="UP000775500">
    <property type="component" value="Unassembled WGS sequence"/>
</dbReference>
<evidence type="ECO:0000256" key="1">
    <source>
        <dbReference type="ARBA" id="ARBA00022908"/>
    </source>
</evidence>
<feature type="active site" description="O-(5'-phospho-DNA)-serine intermediate" evidence="4">
    <location>
        <position position="12"/>
    </location>
</feature>
<dbReference type="CDD" id="cd00338">
    <property type="entry name" value="Ser_Recombinase"/>
    <property type="match status" value="1"/>
</dbReference>
<keyword evidence="3" id="KW-0233">DNA recombination</keyword>
<proteinExistence type="predicted"/>
<dbReference type="RefSeq" id="WP_204684859.1">
    <property type="nucleotide sequence ID" value="NZ_JACJLU010000002.1"/>
</dbReference>
<dbReference type="InterPro" id="IPR006118">
    <property type="entry name" value="Recombinase_CS"/>
</dbReference>
<organism evidence="7 8">
    <name type="scientific">Faecalicoccus acidiformans</name>
    <dbReference type="NCBI Taxonomy" id="915173"/>
    <lineage>
        <taxon>Bacteria</taxon>
        <taxon>Bacillati</taxon>
        <taxon>Bacillota</taxon>
        <taxon>Erysipelotrichia</taxon>
        <taxon>Erysipelotrichales</taxon>
        <taxon>Erysipelotrichaceae</taxon>
        <taxon>Faecalicoccus</taxon>
    </lineage>
</organism>
<evidence type="ECO:0000313" key="8">
    <source>
        <dbReference type="Proteomes" id="UP000775500"/>
    </source>
</evidence>
<protein>
    <submittedName>
        <fullName evidence="7">Recombinase family protein</fullName>
    </submittedName>
</protein>
<feature type="domain" description="Resolvase/invertase-type recombinase catalytic" evidence="6">
    <location>
        <begin position="4"/>
        <end position="153"/>
    </location>
</feature>
<dbReference type="InterPro" id="IPR011109">
    <property type="entry name" value="DNA_bind_recombinase_dom"/>
</dbReference>
<dbReference type="InterPro" id="IPR050639">
    <property type="entry name" value="SSR_resolvase"/>
</dbReference>
<dbReference type="PROSITE" id="PS00397">
    <property type="entry name" value="RECOMBINASES_1"/>
    <property type="match status" value="1"/>
</dbReference>
<dbReference type="SUPFAM" id="SSF53041">
    <property type="entry name" value="Resolvase-like"/>
    <property type="match status" value="1"/>
</dbReference>
<feature type="coiled-coil region" evidence="5">
    <location>
        <begin position="325"/>
        <end position="359"/>
    </location>
</feature>
<dbReference type="PANTHER" id="PTHR30461:SF23">
    <property type="entry name" value="DNA RECOMBINASE-RELATED"/>
    <property type="match status" value="1"/>
</dbReference>
<evidence type="ECO:0000256" key="3">
    <source>
        <dbReference type="ARBA" id="ARBA00023172"/>
    </source>
</evidence>
<keyword evidence="5" id="KW-0175">Coiled coil</keyword>
<keyword evidence="2" id="KW-0238">DNA-binding</keyword>
<dbReference type="EMBL" id="JACJLU010000002">
    <property type="protein sequence ID" value="MBM6830957.1"/>
    <property type="molecule type" value="Genomic_DNA"/>
</dbReference>
<comment type="caution">
    <text evidence="7">The sequence shown here is derived from an EMBL/GenBank/DDBJ whole genome shotgun (WGS) entry which is preliminary data.</text>
</comment>
<dbReference type="Pfam" id="PF07508">
    <property type="entry name" value="Recombinase"/>
    <property type="match status" value="1"/>
</dbReference>
<keyword evidence="8" id="KW-1185">Reference proteome</keyword>
<evidence type="ECO:0000256" key="4">
    <source>
        <dbReference type="PROSITE-ProRule" id="PRU10137"/>
    </source>
</evidence>
<dbReference type="SMART" id="SM00857">
    <property type="entry name" value="Resolvase"/>
    <property type="match status" value="1"/>
</dbReference>
<evidence type="ECO:0000259" key="6">
    <source>
        <dbReference type="PROSITE" id="PS51736"/>
    </source>
</evidence>
<evidence type="ECO:0000313" key="7">
    <source>
        <dbReference type="EMBL" id="MBM6830957.1"/>
    </source>
</evidence>
<dbReference type="PROSITE" id="PS51736">
    <property type="entry name" value="RECOMBINASES_3"/>
    <property type="match status" value="1"/>
</dbReference>
<dbReference type="Gene3D" id="3.90.1750.20">
    <property type="entry name" value="Putative Large Serine Recombinase, Chain B, Domain 2"/>
    <property type="match status" value="1"/>
</dbReference>
<evidence type="ECO:0000256" key="2">
    <source>
        <dbReference type="ARBA" id="ARBA00023125"/>
    </source>
</evidence>
<dbReference type="Pfam" id="PF00239">
    <property type="entry name" value="Resolvase"/>
    <property type="match status" value="1"/>
</dbReference>
<sequence length="433" mass="51835">MERIVAIYLRVSTDEQARNGYGLGDQEEQCKKYLDLYYPDEQNVIIYKDDGYSGGNLKRPQMKKMIEDLKKEKIKMIIAFKLDRLTRSVVDTYKLISMVTEHDCSLIAVVDQLDINSANGRMLVGILSIIAQWEREVISERVICAYTEMARLGKYPFAGAPFGWKKDKELHLRRNLKEISIIFEMKNLFLEGYSYEFISRYIKKRYKLIIGTEQIRKILGREENIGIFHYRGTAYNNIFPAIMKKESYLKLKEQLKYRKPHLKQKKKYLFHGLIECKCGTRCNHFTTVKKNKTYYYYYCPKCSKRFNQDLLIDLTINEIILNRHLQNLSCKIDEREKKIKRLEHEKKETFEEYQNGQIDRGIYQFTIGELNKKQNRYKEEIDKLRICSKDEFLKIPYEEKYEFIHRYIAKIIVNTDTNQVLQIKYKKLIKELE</sequence>
<dbReference type="Gene3D" id="3.40.50.1390">
    <property type="entry name" value="Resolvase, N-terminal catalytic domain"/>
    <property type="match status" value="1"/>
</dbReference>
<dbReference type="InterPro" id="IPR006119">
    <property type="entry name" value="Resolv_N"/>
</dbReference>
<dbReference type="InterPro" id="IPR038109">
    <property type="entry name" value="DNA_bind_recomb_sf"/>
</dbReference>
<reference evidence="7 8" key="1">
    <citation type="journal article" date="2021" name="Sci. Rep.">
        <title>The distribution of antibiotic resistance genes in chicken gut microbiota commensals.</title>
        <authorList>
            <person name="Juricova H."/>
            <person name="Matiasovicova J."/>
            <person name="Kubasova T."/>
            <person name="Cejkova D."/>
            <person name="Rychlik I."/>
        </authorList>
    </citation>
    <scope>NUCLEOTIDE SEQUENCE [LARGE SCALE GENOMIC DNA]</scope>
    <source>
        <strain evidence="7 8">An423</strain>
    </source>
</reference>
<evidence type="ECO:0000256" key="5">
    <source>
        <dbReference type="SAM" id="Coils"/>
    </source>
</evidence>